<name>A0A934SUF2_9BURK</name>
<evidence type="ECO:0000259" key="8">
    <source>
        <dbReference type="Pfam" id="PF05567"/>
    </source>
</evidence>
<dbReference type="RefSeq" id="WP_200592807.1">
    <property type="nucleotide sequence ID" value="NZ_JAEPBG010000006.1"/>
</dbReference>
<feature type="chain" id="PRO_5036770629" evidence="7">
    <location>
        <begin position="25"/>
        <end position="1028"/>
    </location>
</feature>
<reference evidence="9" key="1">
    <citation type="submission" date="2021-01" db="EMBL/GenBank/DDBJ databases">
        <title>Genome sequence of strain Noviherbaspirillum sp. DKR-6.</title>
        <authorList>
            <person name="Chaudhary D.K."/>
        </authorList>
    </citation>
    <scope>NUCLEOTIDE SEQUENCE</scope>
    <source>
        <strain evidence="9">DKR-6</strain>
    </source>
</reference>
<keyword evidence="7" id="KW-0732">Signal</keyword>
<evidence type="ECO:0000256" key="1">
    <source>
        <dbReference type="ARBA" id="ARBA00004561"/>
    </source>
</evidence>
<evidence type="ECO:0000256" key="4">
    <source>
        <dbReference type="ARBA" id="ARBA00022723"/>
    </source>
</evidence>
<dbReference type="InterPro" id="IPR008707">
    <property type="entry name" value="B-propeller_PilY1"/>
</dbReference>
<protein>
    <submittedName>
        <fullName evidence="9">PQQ-binding-like beta-propeller repeat protein</fullName>
    </submittedName>
</protein>
<dbReference type="InterPro" id="IPR036465">
    <property type="entry name" value="vWFA_dom_sf"/>
</dbReference>
<dbReference type="AlphaFoldDB" id="A0A934SUF2"/>
<keyword evidence="4" id="KW-0479">Metal-binding</keyword>
<keyword evidence="3" id="KW-1029">Fimbrium biogenesis</keyword>
<evidence type="ECO:0000256" key="2">
    <source>
        <dbReference type="ARBA" id="ARBA00008387"/>
    </source>
</evidence>
<dbReference type="Pfam" id="PF05567">
    <property type="entry name" value="T4P_PilY1"/>
    <property type="match status" value="1"/>
</dbReference>
<dbReference type="SUPFAM" id="SSF50998">
    <property type="entry name" value="Quinoprotein alcohol dehydrogenase-like"/>
    <property type="match status" value="1"/>
</dbReference>
<evidence type="ECO:0000313" key="10">
    <source>
        <dbReference type="Proteomes" id="UP000622890"/>
    </source>
</evidence>
<comment type="caution">
    <text evidence="9">The sequence shown here is derived from an EMBL/GenBank/DDBJ whole genome shotgun (WGS) entry which is preliminary data.</text>
</comment>
<evidence type="ECO:0000256" key="7">
    <source>
        <dbReference type="SAM" id="SignalP"/>
    </source>
</evidence>
<dbReference type="EMBL" id="JAEPBG010000006">
    <property type="protein sequence ID" value="MBK4735907.1"/>
    <property type="molecule type" value="Genomic_DNA"/>
</dbReference>
<gene>
    <name evidence="9" type="ORF">JJB74_14905</name>
</gene>
<dbReference type="Proteomes" id="UP000622890">
    <property type="component" value="Unassembled WGS sequence"/>
</dbReference>
<feature type="domain" description="PilY1 beta-propeller" evidence="8">
    <location>
        <begin position="551"/>
        <end position="780"/>
    </location>
</feature>
<proteinExistence type="inferred from homology"/>
<accession>A0A934SUF2</accession>
<evidence type="ECO:0000256" key="3">
    <source>
        <dbReference type="ARBA" id="ARBA00022558"/>
    </source>
</evidence>
<dbReference type="GO" id="GO:0009289">
    <property type="term" value="C:pilus"/>
    <property type="evidence" value="ECO:0007669"/>
    <property type="project" value="UniProtKB-SubCell"/>
</dbReference>
<sequence>MKMRSRMQAVAVAALMAAGLPAQADDIDIFTTPNTGSAGAVNVLIVLDNTSNWSSQSQGWADKTAQGQAEVTALSQVIGSLGSNINVGLMLMSTNSSSVGGMVVFGIKPMDATNVSTWQQWLAARNANITDSAWKASSSANYGGVMFDAFKYFGGYTSPAHANDGIAGSPLDRTHFGQTRYATSFPTSQVDPQAYSSDFSTYVSPITNPCARNIIVFIGNGFPNQDDTTLLPNVGGDTTPVLPNAMDNGSKVYSGDEWARFLYLTDVSSLAGQQNVNTYTLDVYGPKTGPSQPTQSNYLSNMARAGGGKYYTAQSSSQVLAALEQIFTEIQSVNDAFAAASLPVSATNRAQNANQVFIGMFRPDPNAAPRWMGNMKQYQLANNGASVDLTDAIGNLVVNPLTGFVTACATSFWTTDSGTYWQSVAENPTPAGSCPASVTSYNRFSDAPDGPIVEKGAVAEVIRKGNNPPTTNTAPTWAVNRTVYTQSGTAIVPFSTASSGLSAPLVNYVLGQDVNDENGNGNITETRASIHGDVVHSRPLPVNYGGATGVTVYYGANDGMLRAIDAASGRERWSFVAPEFFGKLQRLQTNSPLIAYPGMGTGITPTPTPKDYFFDGAIGVFQNADNSKVWIYPAMRRGGRMLYGFDVTNPNAPALLWKAGCPNLSDDTGCTAGMQGIGQTWSTPSVALIKGYSSTAPVVIVGGGYDKCEDADSASPSCTTPKGAGIFIFDAQTGALLTSFPTLRSVAADVALIDIDGDGMVDYAYVADTGGNIYRIGFIDAPGTKAPLPASSWSMNRVAYTTGANRKFLFAPALLQAGSKVYVALGSGDREHPLQSQYPVRSQITNRFYVYLDDLAATTTTNLDDTIAMLDNTSPNSCNLSAALPNGPYHGWFVNLSEHGYGEQVVTSAVIAGGMISFSTNRAVPPSASSCSAGLGEARGYWLSLLNGAGAIGVPGLCGGNRSAIFAGGGLPPSPVMGTVVINGRPVTVIIGAAQRQGGVSSPIASQQVRPAISGKRRMIYLKSSGVN</sequence>
<keyword evidence="6" id="KW-0281">Fimbrium</keyword>
<dbReference type="Gene3D" id="3.40.50.410">
    <property type="entry name" value="von Willebrand factor, type A domain"/>
    <property type="match status" value="1"/>
</dbReference>
<organism evidence="9 10">
    <name type="scientific">Noviherbaspirillum pedocola</name>
    <dbReference type="NCBI Taxonomy" id="2801341"/>
    <lineage>
        <taxon>Bacteria</taxon>
        <taxon>Pseudomonadati</taxon>
        <taxon>Pseudomonadota</taxon>
        <taxon>Betaproteobacteria</taxon>
        <taxon>Burkholderiales</taxon>
        <taxon>Oxalobacteraceae</taxon>
        <taxon>Noviherbaspirillum</taxon>
    </lineage>
</organism>
<keyword evidence="5" id="KW-0106">Calcium</keyword>
<dbReference type="InterPro" id="IPR015943">
    <property type="entry name" value="WD40/YVTN_repeat-like_dom_sf"/>
</dbReference>
<comment type="subcellular location">
    <subcellularLocation>
        <location evidence="1">Fimbrium</location>
    </subcellularLocation>
</comment>
<evidence type="ECO:0000256" key="6">
    <source>
        <dbReference type="ARBA" id="ARBA00023263"/>
    </source>
</evidence>
<keyword evidence="10" id="KW-1185">Reference proteome</keyword>
<dbReference type="GO" id="GO:0046872">
    <property type="term" value="F:metal ion binding"/>
    <property type="evidence" value="ECO:0007669"/>
    <property type="project" value="UniProtKB-KW"/>
</dbReference>
<dbReference type="InterPro" id="IPR011047">
    <property type="entry name" value="Quinoprotein_ADH-like_sf"/>
</dbReference>
<comment type="similarity">
    <text evidence="2">Belongs to the PilY1 family.</text>
</comment>
<evidence type="ECO:0000256" key="5">
    <source>
        <dbReference type="ARBA" id="ARBA00022837"/>
    </source>
</evidence>
<feature type="signal peptide" evidence="7">
    <location>
        <begin position="1"/>
        <end position="24"/>
    </location>
</feature>
<evidence type="ECO:0000313" key="9">
    <source>
        <dbReference type="EMBL" id="MBK4735907.1"/>
    </source>
</evidence>
<dbReference type="Gene3D" id="2.130.10.10">
    <property type="entry name" value="YVTN repeat-like/Quinoprotein amine dehydrogenase"/>
    <property type="match status" value="1"/>
</dbReference>